<reference evidence="7 8" key="1">
    <citation type="journal article" date="2016" name="Nat. Commun.">
        <title>Thousands of microbial genomes shed light on interconnected biogeochemical processes in an aquifer system.</title>
        <authorList>
            <person name="Anantharaman K."/>
            <person name="Brown C.T."/>
            <person name="Hug L.A."/>
            <person name="Sharon I."/>
            <person name="Castelle C.J."/>
            <person name="Probst A.J."/>
            <person name="Thomas B.C."/>
            <person name="Singh A."/>
            <person name="Wilkins M.J."/>
            <person name="Karaoz U."/>
            <person name="Brodie E.L."/>
            <person name="Williams K.H."/>
            <person name="Hubbard S.S."/>
            <person name="Banfield J.F."/>
        </authorList>
    </citation>
    <scope>NUCLEOTIDE SEQUENCE [LARGE SCALE GENOMIC DNA]</scope>
</reference>
<dbReference type="InterPro" id="IPR005290">
    <property type="entry name" value="Ribosomal_uS15_bac-type"/>
</dbReference>
<comment type="caution">
    <text evidence="7">The sequence shown here is derived from an EMBL/GenBank/DDBJ whole genome shotgun (WGS) entry which is preliminary data.</text>
</comment>
<keyword evidence="4 6" id="KW-0694">RNA-binding</keyword>
<dbReference type="GO" id="GO:0003735">
    <property type="term" value="F:structural constituent of ribosome"/>
    <property type="evidence" value="ECO:0007669"/>
    <property type="project" value="InterPro"/>
</dbReference>
<comment type="similarity">
    <text evidence="4 5">Belongs to the universal ribosomal protein uS15 family.</text>
</comment>
<dbReference type="Pfam" id="PF00312">
    <property type="entry name" value="Ribosomal_S15"/>
    <property type="match status" value="1"/>
</dbReference>
<evidence type="ECO:0000256" key="4">
    <source>
        <dbReference type="HAMAP-Rule" id="MF_01343"/>
    </source>
</evidence>
<keyword evidence="1 4" id="KW-0689">Ribosomal protein</keyword>
<protein>
    <recommendedName>
        <fullName evidence="4">Small ribosomal subunit protein uS15</fullName>
    </recommendedName>
</protein>
<proteinExistence type="inferred from homology"/>
<comment type="function">
    <text evidence="4 6">One of the primary rRNA binding proteins, it binds directly to 16S rRNA where it helps nucleate assembly of the platform of the 30S subunit by binding and bridging several RNA helices of the 16S rRNA.</text>
</comment>
<dbReference type="FunFam" id="1.10.287.10:FF:000002">
    <property type="entry name" value="30S ribosomal protein S15"/>
    <property type="match status" value="1"/>
</dbReference>
<gene>
    <name evidence="4" type="primary">rpsO</name>
    <name evidence="7" type="ORF">A2115_02275</name>
</gene>
<dbReference type="GO" id="GO:0019843">
    <property type="term" value="F:rRNA binding"/>
    <property type="evidence" value="ECO:0007669"/>
    <property type="project" value="UniProtKB-UniRule"/>
</dbReference>
<dbReference type="PANTHER" id="PTHR23321">
    <property type="entry name" value="RIBOSOMAL PROTEIN S15, BACTERIAL AND ORGANELLAR"/>
    <property type="match status" value="1"/>
</dbReference>
<evidence type="ECO:0000256" key="1">
    <source>
        <dbReference type="ARBA" id="ARBA00022980"/>
    </source>
</evidence>
<dbReference type="InterPro" id="IPR009068">
    <property type="entry name" value="uS15_NS1_RNA-bd_sf"/>
</dbReference>
<accession>A0A1F7WLS1</accession>
<dbReference type="AlphaFoldDB" id="A0A1F7WLS1"/>
<comment type="subunit">
    <text evidence="3 4">Part of the 30S ribosomal subunit. Forms a bridge to the 50S subunit in the 70S ribosome, contacting the 23S rRNA.</text>
</comment>
<dbReference type="PROSITE" id="PS00362">
    <property type="entry name" value="RIBOSOMAL_S15"/>
    <property type="match status" value="1"/>
</dbReference>
<evidence type="ECO:0000256" key="6">
    <source>
        <dbReference type="RuleBase" id="RU004524"/>
    </source>
</evidence>
<sequence>MALSKDDKQKVITKFAREKSDTGSPEVQIALLSAQIDKLAGHLKEHKKDVHSRRGLLSMVAKRRRLMNYLRGRDEERFKNLVKELGLEK</sequence>
<evidence type="ECO:0000313" key="7">
    <source>
        <dbReference type="EMBL" id="OGM03058.1"/>
    </source>
</evidence>
<dbReference type="Proteomes" id="UP000176198">
    <property type="component" value="Unassembled WGS sequence"/>
</dbReference>
<name>A0A1F7WLS1_9BACT</name>
<organism evidence="7 8">
    <name type="scientific">Candidatus Woesebacteria bacterium GWA1_41_8</name>
    <dbReference type="NCBI Taxonomy" id="1802471"/>
    <lineage>
        <taxon>Bacteria</taxon>
        <taxon>Candidatus Woeseibacteriota</taxon>
    </lineage>
</organism>
<evidence type="ECO:0000313" key="8">
    <source>
        <dbReference type="Proteomes" id="UP000176198"/>
    </source>
</evidence>
<dbReference type="CDD" id="cd00353">
    <property type="entry name" value="Ribosomal_S15p_S13e"/>
    <property type="match status" value="1"/>
</dbReference>
<dbReference type="HAMAP" id="MF_01343_B">
    <property type="entry name" value="Ribosomal_uS15_B"/>
    <property type="match status" value="1"/>
</dbReference>
<evidence type="ECO:0000256" key="5">
    <source>
        <dbReference type="RuleBase" id="RU003919"/>
    </source>
</evidence>
<dbReference type="SUPFAM" id="SSF47060">
    <property type="entry name" value="S15/NS1 RNA-binding domain"/>
    <property type="match status" value="1"/>
</dbReference>
<dbReference type="EMBL" id="MGFJ01000007">
    <property type="protein sequence ID" value="OGM03058.1"/>
    <property type="molecule type" value="Genomic_DNA"/>
</dbReference>
<dbReference type="Gene3D" id="6.10.250.3130">
    <property type="match status" value="1"/>
</dbReference>
<dbReference type="PANTHER" id="PTHR23321:SF26">
    <property type="entry name" value="SMALL RIBOSOMAL SUBUNIT PROTEIN US15M"/>
    <property type="match status" value="1"/>
</dbReference>
<keyword evidence="2 4" id="KW-0687">Ribonucleoprotein</keyword>
<dbReference type="Gene3D" id="1.10.287.10">
    <property type="entry name" value="S15/NS1, RNA-binding"/>
    <property type="match status" value="1"/>
</dbReference>
<dbReference type="InterPro" id="IPR000589">
    <property type="entry name" value="Ribosomal_uS15"/>
</dbReference>
<dbReference type="GO" id="GO:0006412">
    <property type="term" value="P:translation"/>
    <property type="evidence" value="ECO:0007669"/>
    <property type="project" value="UniProtKB-UniRule"/>
</dbReference>
<dbReference type="STRING" id="1802471.A2115_02275"/>
<dbReference type="GO" id="GO:0022627">
    <property type="term" value="C:cytosolic small ribosomal subunit"/>
    <property type="evidence" value="ECO:0007669"/>
    <property type="project" value="TreeGrafter"/>
</dbReference>
<evidence type="ECO:0000256" key="2">
    <source>
        <dbReference type="ARBA" id="ARBA00023274"/>
    </source>
</evidence>
<keyword evidence="4 6" id="KW-0699">rRNA-binding</keyword>
<comment type="function">
    <text evidence="4">Forms an intersubunit bridge (bridge B4) with the 23S rRNA of the 50S subunit in the ribosome.</text>
</comment>
<evidence type="ECO:0000256" key="3">
    <source>
        <dbReference type="ARBA" id="ARBA00064542"/>
    </source>
</evidence>
<dbReference type="NCBIfam" id="TIGR00952">
    <property type="entry name" value="S15_bact"/>
    <property type="match status" value="1"/>
</dbReference>
<dbReference type="SMART" id="SM01387">
    <property type="entry name" value="Ribosomal_S15"/>
    <property type="match status" value="1"/>
</dbReference>